<proteinExistence type="predicted"/>
<dbReference type="PANTHER" id="PTHR19308:SF14">
    <property type="entry name" value="START DOMAIN-CONTAINING PROTEIN"/>
    <property type="match status" value="1"/>
</dbReference>
<dbReference type="PROSITE" id="PS50848">
    <property type="entry name" value="START"/>
    <property type="match status" value="1"/>
</dbReference>
<dbReference type="CDD" id="cd00177">
    <property type="entry name" value="START"/>
    <property type="match status" value="1"/>
</dbReference>
<dbReference type="GO" id="GO:0005737">
    <property type="term" value="C:cytoplasm"/>
    <property type="evidence" value="ECO:0007669"/>
    <property type="project" value="UniProtKB-ARBA"/>
</dbReference>
<dbReference type="InterPro" id="IPR051213">
    <property type="entry name" value="START_lipid_transfer"/>
</dbReference>
<gene>
    <name evidence="2" type="ORF">NAEGRDRAFT_78213</name>
</gene>
<dbReference type="RefSeq" id="XP_002682010.1">
    <property type="nucleotide sequence ID" value="XM_002681964.1"/>
</dbReference>
<dbReference type="EMBL" id="GG738848">
    <property type="protein sequence ID" value="EFC49266.1"/>
    <property type="molecule type" value="Genomic_DNA"/>
</dbReference>
<sequence>MPVSSSEEEKQNIIAKWEEVFKVGSSMTSKEAIQENNLGKEGNFEYCHTKQNVDVYALKTEHSTIVRGDIVVEGAKAEEFLAHFGSVDLAEKVKFDSTTKRIEIVEQWTDESDGSAWRVQYFVISVGALVSDRDFLYVLRIFKKDNITYFLTTSIDGLYTPPSTFQPQNKAVRGTNLFVCQRYETLENGDLHISYANQVSPNGWIPISIVNANIYPVPLSLAKIADSLKKKTKVPSNSPSLKK</sequence>
<name>D2V189_NAEGR</name>
<feature type="domain" description="START" evidence="1">
    <location>
        <begin position="17"/>
        <end position="214"/>
    </location>
</feature>
<dbReference type="OMA" id="YYVISAG"/>
<dbReference type="SUPFAM" id="SSF55961">
    <property type="entry name" value="Bet v1-like"/>
    <property type="match status" value="1"/>
</dbReference>
<dbReference type="GeneID" id="8852644"/>
<dbReference type="AlphaFoldDB" id="D2V189"/>
<keyword evidence="3" id="KW-1185">Reference proteome</keyword>
<dbReference type="InterPro" id="IPR023393">
    <property type="entry name" value="START-like_dom_sf"/>
</dbReference>
<dbReference type="Gene3D" id="3.30.530.20">
    <property type="match status" value="1"/>
</dbReference>
<accession>D2V189</accession>
<evidence type="ECO:0000313" key="3">
    <source>
        <dbReference type="Proteomes" id="UP000006671"/>
    </source>
</evidence>
<dbReference type="InterPro" id="IPR002913">
    <property type="entry name" value="START_lipid-bd_dom"/>
</dbReference>
<dbReference type="GO" id="GO:0008289">
    <property type="term" value="F:lipid binding"/>
    <property type="evidence" value="ECO:0007669"/>
    <property type="project" value="InterPro"/>
</dbReference>
<reference evidence="2 3" key="1">
    <citation type="journal article" date="2010" name="Cell">
        <title>The genome of Naegleria gruberi illuminates early eukaryotic versatility.</title>
        <authorList>
            <person name="Fritz-Laylin L.K."/>
            <person name="Prochnik S.E."/>
            <person name="Ginger M.L."/>
            <person name="Dacks J.B."/>
            <person name="Carpenter M.L."/>
            <person name="Field M.C."/>
            <person name="Kuo A."/>
            <person name="Paredez A."/>
            <person name="Chapman J."/>
            <person name="Pham J."/>
            <person name="Shu S."/>
            <person name="Neupane R."/>
            <person name="Cipriano M."/>
            <person name="Mancuso J."/>
            <person name="Tu H."/>
            <person name="Salamov A."/>
            <person name="Lindquist E."/>
            <person name="Shapiro H."/>
            <person name="Lucas S."/>
            <person name="Grigoriev I.V."/>
            <person name="Cande W.Z."/>
            <person name="Fulton C."/>
            <person name="Rokhsar D.S."/>
            <person name="Dawson S.C."/>
        </authorList>
    </citation>
    <scope>NUCLEOTIDE SEQUENCE [LARGE SCALE GENOMIC DNA]</scope>
    <source>
        <strain evidence="2 3">NEG-M</strain>
    </source>
</reference>
<organism evidence="3">
    <name type="scientific">Naegleria gruberi</name>
    <name type="common">Amoeba</name>
    <dbReference type="NCBI Taxonomy" id="5762"/>
    <lineage>
        <taxon>Eukaryota</taxon>
        <taxon>Discoba</taxon>
        <taxon>Heterolobosea</taxon>
        <taxon>Tetramitia</taxon>
        <taxon>Eutetramitia</taxon>
        <taxon>Vahlkampfiidae</taxon>
        <taxon>Naegleria</taxon>
    </lineage>
</organism>
<protein>
    <submittedName>
        <fullName evidence="2">Predicted protein</fullName>
    </submittedName>
</protein>
<dbReference type="InParanoid" id="D2V189"/>
<dbReference type="PANTHER" id="PTHR19308">
    <property type="entry name" value="PHOSPHATIDYLCHOLINE TRANSFER PROTEIN"/>
    <property type="match status" value="1"/>
</dbReference>
<evidence type="ECO:0000313" key="2">
    <source>
        <dbReference type="EMBL" id="EFC49266.1"/>
    </source>
</evidence>
<evidence type="ECO:0000259" key="1">
    <source>
        <dbReference type="PROSITE" id="PS50848"/>
    </source>
</evidence>
<dbReference type="Proteomes" id="UP000006671">
    <property type="component" value="Unassembled WGS sequence"/>
</dbReference>
<dbReference type="KEGG" id="ngr:NAEGRDRAFT_78213"/>
<dbReference type="OrthoDB" id="74575at2759"/>
<dbReference type="VEuPathDB" id="AmoebaDB:NAEGRDRAFT_78213"/>